<protein>
    <recommendedName>
        <fullName evidence="4">Trehalase</fullName>
        <ecNumber evidence="4">3.2.1.28</ecNumber>
    </recommendedName>
    <alternativeName>
        <fullName evidence="4">Alpha-trehalose glucohydrolase</fullName>
    </alternativeName>
</protein>
<feature type="non-terminal residue" evidence="5">
    <location>
        <position position="1"/>
    </location>
</feature>
<keyword evidence="3 4" id="KW-0326">Glycosidase</keyword>
<dbReference type="Proteomes" id="UP000076842">
    <property type="component" value="Unassembled WGS sequence"/>
</dbReference>
<dbReference type="PANTHER" id="PTHR23403:SF1">
    <property type="entry name" value="TREHALASE"/>
    <property type="match status" value="1"/>
</dbReference>
<dbReference type="Gene3D" id="1.50.10.10">
    <property type="match status" value="1"/>
</dbReference>
<keyword evidence="6" id="KW-1185">Reference proteome</keyword>
<feature type="non-terminal residue" evidence="5">
    <location>
        <position position="709"/>
    </location>
</feature>
<reference evidence="5 6" key="1">
    <citation type="journal article" date="2016" name="Mol. Biol. Evol.">
        <title>Comparative Genomics of Early-Diverging Mushroom-Forming Fungi Provides Insights into the Origins of Lignocellulose Decay Capabilities.</title>
        <authorList>
            <person name="Nagy L.G."/>
            <person name="Riley R."/>
            <person name="Tritt A."/>
            <person name="Adam C."/>
            <person name="Daum C."/>
            <person name="Floudas D."/>
            <person name="Sun H."/>
            <person name="Yadav J.S."/>
            <person name="Pangilinan J."/>
            <person name="Larsson K.H."/>
            <person name="Matsuura K."/>
            <person name="Barry K."/>
            <person name="Labutti K."/>
            <person name="Kuo R."/>
            <person name="Ohm R.A."/>
            <person name="Bhattacharya S.S."/>
            <person name="Shirouzu T."/>
            <person name="Yoshinaga Y."/>
            <person name="Martin F.M."/>
            <person name="Grigoriev I.V."/>
            <person name="Hibbett D.S."/>
        </authorList>
    </citation>
    <scope>NUCLEOTIDE SEQUENCE [LARGE SCALE GENOMIC DNA]</scope>
    <source>
        <strain evidence="5 6">HHB12733</strain>
    </source>
</reference>
<dbReference type="InterPro" id="IPR012341">
    <property type="entry name" value="6hp_glycosidase-like_sf"/>
</dbReference>
<dbReference type="InParanoid" id="A0A165FV31"/>
<comment type="catalytic activity">
    <reaction evidence="4">
        <text>alpha,alpha-trehalose + H2O = alpha-D-glucose + beta-D-glucose</text>
        <dbReference type="Rhea" id="RHEA:32675"/>
        <dbReference type="ChEBI" id="CHEBI:15377"/>
        <dbReference type="ChEBI" id="CHEBI:15903"/>
        <dbReference type="ChEBI" id="CHEBI:16551"/>
        <dbReference type="ChEBI" id="CHEBI:17925"/>
        <dbReference type="EC" id="3.2.1.28"/>
    </reaction>
</comment>
<dbReference type="SUPFAM" id="SSF48208">
    <property type="entry name" value="Six-hairpin glycosidases"/>
    <property type="match status" value="1"/>
</dbReference>
<dbReference type="PANTHER" id="PTHR23403">
    <property type="entry name" value="TREHALASE"/>
    <property type="match status" value="1"/>
</dbReference>
<dbReference type="InterPro" id="IPR008928">
    <property type="entry name" value="6-hairpin_glycosidase_sf"/>
</dbReference>
<proteinExistence type="inferred from homology"/>
<evidence type="ECO:0000256" key="1">
    <source>
        <dbReference type="ARBA" id="ARBA00005615"/>
    </source>
</evidence>
<accession>A0A165FV31</accession>
<dbReference type="PRINTS" id="PR00744">
    <property type="entry name" value="GLHYDRLASE37"/>
</dbReference>
<name>A0A165FV31_9BASI</name>
<dbReference type="EC" id="3.2.1.28" evidence="4"/>
<keyword evidence="2 4" id="KW-0378">Hydrolase</keyword>
<dbReference type="GO" id="GO:0004555">
    <property type="term" value="F:alpha,alpha-trehalase activity"/>
    <property type="evidence" value="ECO:0007669"/>
    <property type="project" value="UniProtKB-EC"/>
</dbReference>
<evidence type="ECO:0000256" key="2">
    <source>
        <dbReference type="ARBA" id="ARBA00022801"/>
    </source>
</evidence>
<dbReference type="STRING" id="1353952.A0A165FV31"/>
<dbReference type="InterPro" id="IPR018232">
    <property type="entry name" value="Glyco_hydro_37_CS"/>
</dbReference>
<dbReference type="InterPro" id="IPR001661">
    <property type="entry name" value="Glyco_hydro_37"/>
</dbReference>
<sequence>SASAALTQSSSAAAQSISIAVPSAPSSLTSSLPVPSQQPLPPVQAWCPSPIFCAGALLQTVDLAQLYTDSKTFVDKPTIFSPNVTLADFAQLGGMNATVGNLTLFVETDFGGEGLELVPLDLGSNFTASPAFLKGIADPLVKAWAQTVHGYWAQLIRTTNTSAICDGLTCTSSLIPLNNTLVVPGGRFREQYYWDSFWIVEGLLQSELYAVAKATLENFMDELDRFGFIPNGGRLYYLNRSQPPLFVQMLHTYVQATNDTSILARALPLAETELAWWQTNRSTTVRSPSTNTTYTVYQYRVNNTAPRPESYLEDYQTANAAGLQTPLPAGEAEQLYAELASGAETGWDYSSRWCKQPFLGNISDNDPALRTLNVRGVVPVDLNSMLANAHLMLAGLYNISGAMQGASGAGGAGNGTAQEVHTQKGEELGRAVLDLMWDEERVAFYDWNLTANARGDVFSAAHYYPFWNNIIPPSLLSNATRLRQAFGTLNLMLDMYNGSVPVTFLNTGLQWDFPNAWPPHQYIILRALQNMPSNITFLPLLTDYTPDLPTAFSLLPANQTGVSSASALPLQGFQVGGNVSTNVNAGRGWLSAGINGTAGWRDALQLEVAQRYVDAAFCSWYSTGGSIPGELAQLSAADLNVTGSTPASTGVMFEKFNATDVDAAGGGGEYTVQAGFGWTNGVLLWVVSEFRQQLKPPVCPTLIISNSTS</sequence>
<dbReference type="PROSITE" id="PS00928">
    <property type="entry name" value="TREHALASE_2"/>
    <property type="match status" value="1"/>
</dbReference>
<evidence type="ECO:0000256" key="3">
    <source>
        <dbReference type="ARBA" id="ARBA00023295"/>
    </source>
</evidence>
<evidence type="ECO:0000313" key="6">
    <source>
        <dbReference type="Proteomes" id="UP000076842"/>
    </source>
</evidence>
<evidence type="ECO:0000256" key="4">
    <source>
        <dbReference type="RuleBase" id="RU361180"/>
    </source>
</evidence>
<dbReference type="Pfam" id="PF01204">
    <property type="entry name" value="Trehalase"/>
    <property type="match status" value="2"/>
</dbReference>
<organism evidence="5 6">
    <name type="scientific">Calocera cornea HHB12733</name>
    <dbReference type="NCBI Taxonomy" id="1353952"/>
    <lineage>
        <taxon>Eukaryota</taxon>
        <taxon>Fungi</taxon>
        <taxon>Dikarya</taxon>
        <taxon>Basidiomycota</taxon>
        <taxon>Agaricomycotina</taxon>
        <taxon>Dacrymycetes</taxon>
        <taxon>Dacrymycetales</taxon>
        <taxon>Dacrymycetaceae</taxon>
        <taxon>Calocera</taxon>
    </lineage>
</organism>
<evidence type="ECO:0000313" key="5">
    <source>
        <dbReference type="EMBL" id="KZT57237.1"/>
    </source>
</evidence>
<dbReference type="GO" id="GO:0005993">
    <property type="term" value="P:trehalose catabolic process"/>
    <property type="evidence" value="ECO:0007669"/>
    <property type="project" value="TreeGrafter"/>
</dbReference>
<dbReference type="AlphaFoldDB" id="A0A165FV31"/>
<dbReference type="OrthoDB" id="3542292at2759"/>
<comment type="similarity">
    <text evidence="1 4">Belongs to the glycosyl hydrolase 37 family.</text>
</comment>
<gene>
    <name evidence="5" type="ORF">CALCODRAFT_409383</name>
</gene>
<dbReference type="EMBL" id="KV423966">
    <property type="protein sequence ID" value="KZT57237.1"/>
    <property type="molecule type" value="Genomic_DNA"/>
</dbReference>